<accession>A0A1H7ZLU5</accession>
<dbReference type="InterPro" id="IPR029066">
    <property type="entry name" value="PLP-binding_barrel"/>
</dbReference>
<comment type="cofactor">
    <cofactor evidence="3">
        <name>pyridoxal 5'-phosphate</name>
        <dbReference type="ChEBI" id="CHEBI:597326"/>
    </cofactor>
</comment>
<dbReference type="Gene3D" id="3.20.20.10">
    <property type="entry name" value="Alanine racemase"/>
    <property type="match status" value="1"/>
</dbReference>
<dbReference type="AlphaFoldDB" id="A0A1H7ZLU5"/>
<gene>
    <name evidence="6" type="ORF">SAMN05216180_0705</name>
</gene>
<dbReference type="PIRSF" id="PIRSF004848">
    <property type="entry name" value="YBL036c_PLPDEIII"/>
    <property type="match status" value="1"/>
</dbReference>
<evidence type="ECO:0000256" key="4">
    <source>
        <dbReference type="RuleBase" id="RU004514"/>
    </source>
</evidence>
<dbReference type="HAMAP" id="MF_02087">
    <property type="entry name" value="PLP_homeostasis"/>
    <property type="match status" value="1"/>
</dbReference>
<dbReference type="RefSeq" id="WP_092751685.1">
    <property type="nucleotide sequence ID" value="NZ_FOCG01000001.1"/>
</dbReference>
<feature type="domain" description="Alanine racemase N-terminal" evidence="5">
    <location>
        <begin position="18"/>
        <end position="236"/>
    </location>
</feature>
<dbReference type="SUPFAM" id="SSF51419">
    <property type="entry name" value="PLP-binding barrel"/>
    <property type="match status" value="1"/>
</dbReference>
<keyword evidence="1 2" id="KW-0663">Pyridoxal phosphate</keyword>
<dbReference type="STRING" id="474960.SAMN05216180_0705"/>
<dbReference type="Pfam" id="PF01168">
    <property type="entry name" value="Ala_racemase_N"/>
    <property type="match status" value="1"/>
</dbReference>
<evidence type="ECO:0000256" key="2">
    <source>
        <dbReference type="HAMAP-Rule" id="MF_02087"/>
    </source>
</evidence>
<dbReference type="EMBL" id="FOCG01000001">
    <property type="protein sequence ID" value="SEM58417.1"/>
    <property type="molecule type" value="Genomic_DNA"/>
</dbReference>
<proteinExistence type="inferred from homology"/>
<sequence>MENLSIDDSALKKNIEIVQENVRKAAQSVGRNFEDITILAATKMQNVDVINRAVSYGIAYIGENRVQELMAKYDGYNKEHISIQYIGHLQVNKVKYIVDKVDMIQSVDSMKLAAQIDKYCAKLGKIMDVLIEVNIGKEENKHGVFLEDLVQFLTDITYFKHVRVRGLMTIPPICDNIEQTRQYFSSLYKEFLDIRAKKIDNIYMDFLSMGMSGDYMCAVECGANIIRIGTALFGSRKKQEE</sequence>
<dbReference type="GO" id="GO:0030170">
    <property type="term" value="F:pyridoxal phosphate binding"/>
    <property type="evidence" value="ECO:0007669"/>
    <property type="project" value="UniProtKB-UniRule"/>
</dbReference>
<comment type="similarity">
    <text evidence="2 4">Belongs to the pyridoxal phosphate-binding protein YggS/PROSC family.</text>
</comment>
<dbReference type="NCBIfam" id="TIGR00044">
    <property type="entry name" value="YggS family pyridoxal phosphate-dependent enzyme"/>
    <property type="match status" value="1"/>
</dbReference>
<evidence type="ECO:0000256" key="3">
    <source>
        <dbReference type="PIRSR" id="PIRSR004848-1"/>
    </source>
</evidence>
<dbReference type="Proteomes" id="UP000199158">
    <property type="component" value="Unassembled WGS sequence"/>
</dbReference>
<name>A0A1H7ZLU5_9FIRM</name>
<feature type="modified residue" description="N6-(pyridoxal phosphate)lysine" evidence="2 3">
    <location>
        <position position="43"/>
    </location>
</feature>
<evidence type="ECO:0000259" key="5">
    <source>
        <dbReference type="Pfam" id="PF01168"/>
    </source>
</evidence>
<reference evidence="6 7" key="1">
    <citation type="submission" date="2016-10" db="EMBL/GenBank/DDBJ databases">
        <authorList>
            <person name="de Groot N.N."/>
        </authorList>
    </citation>
    <scope>NUCLEOTIDE SEQUENCE [LARGE SCALE GENOMIC DNA]</scope>
    <source>
        <strain evidence="6 7">CGMCC 1.5070</strain>
    </source>
</reference>
<dbReference type="OrthoDB" id="9804072at2"/>
<evidence type="ECO:0000313" key="7">
    <source>
        <dbReference type="Proteomes" id="UP000199158"/>
    </source>
</evidence>
<evidence type="ECO:0000313" key="6">
    <source>
        <dbReference type="EMBL" id="SEM58417.1"/>
    </source>
</evidence>
<dbReference type="PANTHER" id="PTHR10146">
    <property type="entry name" value="PROLINE SYNTHETASE CO-TRANSCRIBED BACTERIAL HOMOLOG PROTEIN"/>
    <property type="match status" value="1"/>
</dbReference>
<dbReference type="PANTHER" id="PTHR10146:SF14">
    <property type="entry name" value="PYRIDOXAL PHOSPHATE HOMEOSTASIS PROTEIN"/>
    <property type="match status" value="1"/>
</dbReference>
<evidence type="ECO:0000256" key="1">
    <source>
        <dbReference type="ARBA" id="ARBA00022898"/>
    </source>
</evidence>
<keyword evidence="7" id="KW-1185">Reference proteome</keyword>
<comment type="function">
    <text evidence="2">Pyridoxal 5'-phosphate (PLP)-binding protein, which is involved in PLP homeostasis.</text>
</comment>
<protein>
    <recommendedName>
        <fullName evidence="2">Pyridoxal phosphate homeostasis protein</fullName>
        <shortName evidence="2">PLP homeostasis protein</shortName>
    </recommendedName>
</protein>
<dbReference type="InterPro" id="IPR011078">
    <property type="entry name" value="PyrdxlP_homeostasis"/>
</dbReference>
<organism evidence="6 7">
    <name type="scientific">Hydrogenoanaerobacterium saccharovorans</name>
    <dbReference type="NCBI Taxonomy" id="474960"/>
    <lineage>
        <taxon>Bacteria</taxon>
        <taxon>Bacillati</taxon>
        <taxon>Bacillota</taxon>
        <taxon>Clostridia</taxon>
        <taxon>Eubacteriales</taxon>
        <taxon>Oscillospiraceae</taxon>
        <taxon>Hydrogenoanaerobacterium</taxon>
    </lineage>
</organism>
<dbReference type="CDD" id="cd00635">
    <property type="entry name" value="PLPDE_III_YBL036c_like"/>
    <property type="match status" value="1"/>
</dbReference>
<dbReference type="InterPro" id="IPR001608">
    <property type="entry name" value="Ala_racemase_N"/>
</dbReference>